<keyword evidence="10" id="KW-1185">Reference proteome</keyword>
<evidence type="ECO:0000313" key="9">
    <source>
        <dbReference type="EMBL" id="MDF3839559.1"/>
    </source>
</evidence>
<keyword evidence="5 7" id="KW-0408">Iron</keyword>
<dbReference type="Proteomes" id="UP001216674">
    <property type="component" value="Unassembled WGS sequence"/>
</dbReference>
<evidence type="ECO:0000256" key="3">
    <source>
        <dbReference type="ARBA" id="ARBA00022723"/>
    </source>
</evidence>
<evidence type="ECO:0000256" key="2">
    <source>
        <dbReference type="ARBA" id="ARBA00022485"/>
    </source>
</evidence>
<name>A0ABT6B4B4_9BURK</name>
<feature type="domain" description="High potential iron-sulfur proteins family profile" evidence="8">
    <location>
        <begin position="1"/>
        <end position="52"/>
    </location>
</feature>
<reference evidence="9 10" key="1">
    <citation type="submission" date="2023-03" db="EMBL/GenBank/DDBJ databases">
        <title>Draft assemblies of triclosan tolerant bacteria isolated from returned activated sludge.</title>
        <authorList>
            <person name="Van Hamelsveld S."/>
        </authorList>
    </citation>
    <scope>NUCLEOTIDE SEQUENCE [LARGE SCALE GENOMIC DNA]</scope>
    <source>
        <strain evidence="9 10">GW210010_S58</strain>
    </source>
</reference>
<keyword evidence="1 7" id="KW-0813">Transport</keyword>
<dbReference type="InterPro" id="IPR036369">
    <property type="entry name" value="HIPIP_sf"/>
</dbReference>
<keyword evidence="6 7" id="KW-0411">Iron-sulfur</keyword>
<proteinExistence type="inferred from homology"/>
<comment type="function">
    <text evidence="7">Specific class of high-redox-potential 4Fe-4S ferredoxins. Functions in anaerobic electron transport in most purple and in some other photosynthetic bacteria and in at least one genus (Paracoccus) of halophilic, denitrifying bacteria.</text>
</comment>
<evidence type="ECO:0000256" key="7">
    <source>
        <dbReference type="RuleBase" id="RU000620"/>
    </source>
</evidence>
<keyword evidence="2 7" id="KW-0004">4Fe-4S</keyword>
<protein>
    <recommendedName>
        <fullName evidence="7">High-potential iron-sulfur protein</fullName>
        <shortName evidence="7">HiPIP</shortName>
    </recommendedName>
</protein>
<sequence>MLHYQDSPKDGHSCSGCSSFRPPTAPDAETGTCKVLEGPISPHGWCMAYSPR</sequence>
<dbReference type="PROSITE" id="PS51373">
    <property type="entry name" value="HIPIP"/>
    <property type="match status" value="1"/>
</dbReference>
<comment type="similarity">
    <text evidence="7">Belongs to the high-potential iron-sulfur protein (HiPIP) family.</text>
</comment>
<keyword evidence="3 7" id="KW-0479">Metal-binding</keyword>
<dbReference type="SUPFAM" id="SSF57652">
    <property type="entry name" value="HIPIP (high potential iron protein)"/>
    <property type="match status" value="1"/>
</dbReference>
<dbReference type="Pfam" id="PF01355">
    <property type="entry name" value="HIPIP"/>
    <property type="match status" value="1"/>
</dbReference>
<dbReference type="InterPro" id="IPR000170">
    <property type="entry name" value="High_potential_FeS_prot"/>
</dbReference>
<keyword evidence="4 7" id="KW-0249">Electron transport</keyword>
<comment type="subunit">
    <text evidence="7">Homodimer.</text>
</comment>
<evidence type="ECO:0000256" key="6">
    <source>
        <dbReference type="ARBA" id="ARBA00023014"/>
    </source>
</evidence>
<organism evidence="9 10">
    <name type="scientific">Cupriavidus basilensis</name>
    <dbReference type="NCBI Taxonomy" id="68895"/>
    <lineage>
        <taxon>Bacteria</taxon>
        <taxon>Pseudomonadati</taxon>
        <taxon>Pseudomonadota</taxon>
        <taxon>Betaproteobacteria</taxon>
        <taxon>Burkholderiales</taxon>
        <taxon>Burkholderiaceae</taxon>
        <taxon>Cupriavidus</taxon>
    </lineage>
</organism>
<evidence type="ECO:0000256" key="1">
    <source>
        <dbReference type="ARBA" id="ARBA00022448"/>
    </source>
</evidence>
<evidence type="ECO:0000256" key="5">
    <source>
        <dbReference type="ARBA" id="ARBA00023004"/>
    </source>
</evidence>
<evidence type="ECO:0000313" key="10">
    <source>
        <dbReference type="Proteomes" id="UP001216674"/>
    </source>
</evidence>
<evidence type="ECO:0000256" key="4">
    <source>
        <dbReference type="ARBA" id="ARBA00022982"/>
    </source>
</evidence>
<dbReference type="EMBL" id="JARJLM010000688">
    <property type="protein sequence ID" value="MDF3839559.1"/>
    <property type="molecule type" value="Genomic_DNA"/>
</dbReference>
<dbReference type="Gene3D" id="4.10.490.10">
    <property type="entry name" value="High potential iron-sulphur protein"/>
    <property type="match status" value="1"/>
</dbReference>
<comment type="caution">
    <text evidence="9">The sequence shown here is derived from an EMBL/GenBank/DDBJ whole genome shotgun (WGS) entry which is preliminary data.</text>
</comment>
<evidence type="ECO:0000259" key="8">
    <source>
        <dbReference type="PROSITE" id="PS51373"/>
    </source>
</evidence>
<accession>A0ABT6B4B4</accession>
<gene>
    <name evidence="9" type="ORF">P3W85_42475</name>
</gene>